<dbReference type="EMBL" id="LGTZ01000169">
    <property type="protein sequence ID" value="OJD26844.1"/>
    <property type="molecule type" value="Genomic_DNA"/>
</dbReference>
<dbReference type="Proteomes" id="UP000242791">
    <property type="component" value="Unassembled WGS sequence"/>
</dbReference>
<reference evidence="2 3" key="1">
    <citation type="submission" date="2015-08" db="EMBL/GenBank/DDBJ databases">
        <title>Emmonsia species relationships and genome sequence.</title>
        <authorList>
            <person name="Cuomo C.A."/>
            <person name="Schwartz I.S."/>
            <person name="Kenyon C."/>
            <person name="De Hoog G.S."/>
            <person name="Govender N.P."/>
            <person name="Botha A."/>
            <person name="Moreno L."/>
            <person name="De Vries M."/>
            <person name="Munoz J.F."/>
            <person name="Stielow J.B."/>
        </authorList>
    </citation>
    <scope>NUCLEOTIDE SEQUENCE [LARGE SCALE GENOMIC DNA]</scope>
    <source>
        <strain evidence="2 3">EI222</strain>
    </source>
</reference>
<dbReference type="VEuPathDB" id="FungiDB:ACJ73_01765"/>
<gene>
    <name evidence="2" type="ORF">ACJ73_01765</name>
</gene>
<sequence length="115" mass="12775">MSPSKSAPTSNSSQRSGSGHESESDWSDELGTRQNMIEKELGGASQDTLLQEHFVHGSPPHGPFPQATWSLTEAIRKRDAEEDAATEKLHDRSQSKVESKADGGWDECFDRLYVW</sequence>
<proteinExistence type="predicted"/>
<evidence type="ECO:0000313" key="3">
    <source>
        <dbReference type="Proteomes" id="UP000242791"/>
    </source>
</evidence>
<comment type="caution">
    <text evidence="2">The sequence shown here is derived from an EMBL/GenBank/DDBJ whole genome shotgun (WGS) entry which is preliminary data.</text>
</comment>
<accession>A0A1J9RFS1</accession>
<organism evidence="2 3">
    <name type="scientific">Blastomyces percursus</name>
    <dbReference type="NCBI Taxonomy" id="1658174"/>
    <lineage>
        <taxon>Eukaryota</taxon>
        <taxon>Fungi</taxon>
        <taxon>Dikarya</taxon>
        <taxon>Ascomycota</taxon>
        <taxon>Pezizomycotina</taxon>
        <taxon>Eurotiomycetes</taxon>
        <taxon>Eurotiomycetidae</taxon>
        <taxon>Onygenales</taxon>
        <taxon>Ajellomycetaceae</taxon>
        <taxon>Blastomyces</taxon>
    </lineage>
</organism>
<protein>
    <submittedName>
        <fullName evidence="2">Uncharacterized protein</fullName>
    </submittedName>
</protein>
<evidence type="ECO:0000313" key="2">
    <source>
        <dbReference type="EMBL" id="OJD26844.1"/>
    </source>
</evidence>
<dbReference type="AlphaFoldDB" id="A0A1J9RFS1"/>
<feature type="region of interest" description="Disordered" evidence="1">
    <location>
        <begin position="1"/>
        <end position="42"/>
    </location>
</feature>
<feature type="region of interest" description="Disordered" evidence="1">
    <location>
        <begin position="77"/>
        <end position="102"/>
    </location>
</feature>
<name>A0A1J9RFS1_9EURO</name>
<evidence type="ECO:0000256" key="1">
    <source>
        <dbReference type="SAM" id="MobiDB-lite"/>
    </source>
</evidence>
<keyword evidence="3" id="KW-1185">Reference proteome</keyword>
<feature type="compositionally biased region" description="Low complexity" evidence="1">
    <location>
        <begin position="1"/>
        <end position="13"/>
    </location>
</feature>